<feature type="region of interest" description="Disordered" evidence="1">
    <location>
        <begin position="1"/>
        <end position="38"/>
    </location>
</feature>
<keyword evidence="3" id="KW-1185">Reference proteome</keyword>
<reference evidence="2 3" key="1">
    <citation type="submission" date="2018-03" db="EMBL/GenBank/DDBJ databases">
        <title>Genomes of Pezizomycetes fungi and the evolution of truffles.</title>
        <authorList>
            <person name="Murat C."/>
            <person name="Payen T."/>
            <person name="Noel B."/>
            <person name="Kuo A."/>
            <person name="Martin F.M."/>
        </authorList>
    </citation>
    <scope>NUCLEOTIDE SEQUENCE [LARGE SCALE GENOMIC DNA]</scope>
    <source>
        <strain evidence="2">091103-1</strain>
    </source>
</reference>
<dbReference type="OrthoDB" id="10428185at2759"/>
<organism evidence="2 3">
    <name type="scientific">Tuber magnatum</name>
    <name type="common">white Piedmont truffle</name>
    <dbReference type="NCBI Taxonomy" id="42249"/>
    <lineage>
        <taxon>Eukaryota</taxon>
        <taxon>Fungi</taxon>
        <taxon>Dikarya</taxon>
        <taxon>Ascomycota</taxon>
        <taxon>Pezizomycotina</taxon>
        <taxon>Pezizomycetes</taxon>
        <taxon>Pezizales</taxon>
        <taxon>Tuberaceae</taxon>
        <taxon>Tuber</taxon>
    </lineage>
</organism>
<dbReference type="Proteomes" id="UP000246991">
    <property type="component" value="Unassembled WGS sequence"/>
</dbReference>
<gene>
    <name evidence="2" type="ORF">C7212DRAFT_346306</name>
</gene>
<evidence type="ECO:0000313" key="2">
    <source>
        <dbReference type="EMBL" id="PWW74265.1"/>
    </source>
</evidence>
<dbReference type="EMBL" id="PYWC01000063">
    <property type="protein sequence ID" value="PWW74265.1"/>
    <property type="molecule type" value="Genomic_DNA"/>
</dbReference>
<evidence type="ECO:0000313" key="3">
    <source>
        <dbReference type="Proteomes" id="UP000246991"/>
    </source>
</evidence>
<dbReference type="AlphaFoldDB" id="A0A317SII2"/>
<evidence type="ECO:0000256" key="1">
    <source>
        <dbReference type="SAM" id="MobiDB-lite"/>
    </source>
</evidence>
<name>A0A317SII2_9PEZI</name>
<feature type="compositionally biased region" description="Basic residues" evidence="1">
    <location>
        <begin position="17"/>
        <end position="32"/>
    </location>
</feature>
<sequence length="152" mass="16981">MATKSSRIPLPTFCTSNRRKQPRYHRSHKNKNRISPNLPPKAWEILIQSRQTARQDRVWENEEQERIRAFEAAREEHESLSVHFLFESGNQGHEAVNTRFSGDGIADHTSVLLRRGVEGQCQIALLGAATLRNPSLSGVSLAEITVVKGGGG</sequence>
<proteinExistence type="predicted"/>
<accession>A0A317SII2</accession>
<comment type="caution">
    <text evidence="2">The sequence shown here is derived from an EMBL/GenBank/DDBJ whole genome shotgun (WGS) entry which is preliminary data.</text>
</comment>
<protein>
    <submittedName>
        <fullName evidence="2">Uncharacterized protein</fullName>
    </submittedName>
</protein>